<feature type="active site" description="Proton acceptor" evidence="9">
    <location>
        <position position="23"/>
    </location>
</feature>
<evidence type="ECO:0000256" key="2">
    <source>
        <dbReference type="ARBA" id="ARBA00008900"/>
    </source>
</evidence>
<feature type="binding site" evidence="10">
    <location>
        <position position="14"/>
    </location>
    <ligand>
        <name>Zn(2+)</name>
        <dbReference type="ChEBI" id="CHEBI:29105"/>
    </ligand>
</feature>
<evidence type="ECO:0000256" key="9">
    <source>
        <dbReference type="PIRSR" id="PIRSR006113-1"/>
    </source>
</evidence>
<gene>
    <name evidence="11" type="primary">queD</name>
    <name evidence="11" type="ORF">ENX16_04920</name>
</gene>
<evidence type="ECO:0000256" key="5">
    <source>
        <dbReference type="ARBA" id="ARBA00022833"/>
    </source>
</evidence>
<keyword evidence="8" id="KW-0671">Queuosine biosynthesis</keyword>
<evidence type="ECO:0000256" key="7">
    <source>
        <dbReference type="ARBA" id="ARBA00048807"/>
    </source>
</evidence>
<keyword evidence="4 8" id="KW-0479">Metal-binding</keyword>
<proteinExistence type="inferred from homology"/>
<comment type="similarity">
    <text evidence="2 8">Belongs to the PTPS family. QueD subfamily.</text>
</comment>
<feature type="binding site" evidence="10">
    <location>
        <position position="29"/>
    </location>
    <ligand>
        <name>Zn(2+)</name>
        <dbReference type="ChEBI" id="CHEBI:29105"/>
    </ligand>
</feature>
<dbReference type="PIRSF" id="PIRSF006113">
    <property type="entry name" value="PTP_synth"/>
    <property type="match status" value="1"/>
</dbReference>
<comment type="caution">
    <text evidence="11">The sequence shown here is derived from an EMBL/GenBank/DDBJ whole genome shotgun (WGS) entry which is preliminary data.</text>
</comment>
<comment type="catalytic activity">
    <reaction evidence="7 8">
        <text>7,8-dihydroneopterin 3'-triphosphate + H2O = 6-carboxy-5,6,7,8-tetrahydropterin + triphosphate + acetaldehyde + 2 H(+)</text>
        <dbReference type="Rhea" id="RHEA:27966"/>
        <dbReference type="ChEBI" id="CHEBI:15343"/>
        <dbReference type="ChEBI" id="CHEBI:15377"/>
        <dbReference type="ChEBI" id="CHEBI:15378"/>
        <dbReference type="ChEBI" id="CHEBI:18036"/>
        <dbReference type="ChEBI" id="CHEBI:58462"/>
        <dbReference type="ChEBI" id="CHEBI:61032"/>
        <dbReference type="EC" id="4.1.2.50"/>
    </reaction>
</comment>
<dbReference type="NCBIfam" id="TIGR03367">
    <property type="entry name" value="queuosine_QueD"/>
    <property type="match status" value="1"/>
</dbReference>
<feature type="binding site" evidence="10">
    <location>
        <position position="27"/>
    </location>
    <ligand>
        <name>Zn(2+)</name>
        <dbReference type="ChEBI" id="CHEBI:29105"/>
    </ligand>
</feature>
<dbReference type="InterPro" id="IPR007115">
    <property type="entry name" value="6-PTP_synth/QueD"/>
</dbReference>
<dbReference type="GO" id="GO:0008616">
    <property type="term" value="P:tRNA queuosine(34) biosynthetic process"/>
    <property type="evidence" value="ECO:0007669"/>
    <property type="project" value="UniProtKB-KW"/>
</dbReference>
<dbReference type="AlphaFoldDB" id="A0A7V3PTZ3"/>
<evidence type="ECO:0000256" key="10">
    <source>
        <dbReference type="PIRSR" id="PIRSR006113-2"/>
    </source>
</evidence>
<dbReference type="Gene3D" id="3.30.479.10">
    <property type="entry name" value="6-pyruvoyl tetrahydropterin synthase/QueD"/>
    <property type="match status" value="1"/>
</dbReference>
<evidence type="ECO:0000256" key="3">
    <source>
        <dbReference type="ARBA" id="ARBA00018141"/>
    </source>
</evidence>
<evidence type="ECO:0000256" key="1">
    <source>
        <dbReference type="ARBA" id="ARBA00005061"/>
    </source>
</evidence>
<organism evidence="11">
    <name type="scientific">candidate division WOR-3 bacterium</name>
    <dbReference type="NCBI Taxonomy" id="2052148"/>
    <lineage>
        <taxon>Bacteria</taxon>
        <taxon>Bacteria division WOR-3</taxon>
    </lineage>
</organism>
<dbReference type="InterPro" id="IPR038418">
    <property type="entry name" value="6-PTP_synth/QueD_sf"/>
</dbReference>
<comment type="cofactor">
    <cofactor evidence="8 10">
        <name>Zn(2+)</name>
        <dbReference type="ChEBI" id="CHEBI:29105"/>
    </cofactor>
    <text evidence="8 10">Binds 1 zinc ion per subunit.</text>
</comment>
<comment type="pathway">
    <text evidence="1 8">Purine metabolism; 7-cyano-7-deazaguanine biosynthesis.</text>
</comment>
<dbReference type="PANTHER" id="PTHR12589:SF7">
    <property type="entry name" value="6-PYRUVOYL TETRAHYDROBIOPTERIN SYNTHASE"/>
    <property type="match status" value="1"/>
</dbReference>
<dbReference type="UniPathway" id="UPA00391"/>
<keyword evidence="5 8" id="KW-0862">Zinc</keyword>
<evidence type="ECO:0000256" key="4">
    <source>
        <dbReference type="ARBA" id="ARBA00022723"/>
    </source>
</evidence>
<dbReference type="PANTHER" id="PTHR12589">
    <property type="entry name" value="PYRUVOYL TETRAHYDROBIOPTERIN SYNTHASE"/>
    <property type="match status" value="1"/>
</dbReference>
<protein>
    <recommendedName>
        <fullName evidence="3 8">6-carboxy-5,6,7,8-tetrahydropterin synthase</fullName>
        <ecNumber evidence="8">4.-.-.-</ecNumber>
    </recommendedName>
</protein>
<dbReference type="GO" id="GO:0070497">
    <property type="term" value="F:6-carboxytetrahydropterin synthase activity"/>
    <property type="evidence" value="ECO:0007669"/>
    <property type="project" value="UniProtKB-EC"/>
</dbReference>
<dbReference type="EC" id="4.-.-.-" evidence="8"/>
<keyword evidence="6 8" id="KW-0456">Lyase</keyword>
<reference evidence="11" key="1">
    <citation type="journal article" date="2020" name="mSystems">
        <title>Genome- and Community-Level Interaction Insights into Carbon Utilization and Element Cycling Functions of Hydrothermarchaeota in Hydrothermal Sediment.</title>
        <authorList>
            <person name="Zhou Z."/>
            <person name="Liu Y."/>
            <person name="Xu W."/>
            <person name="Pan J."/>
            <person name="Luo Z.H."/>
            <person name="Li M."/>
        </authorList>
    </citation>
    <scope>NUCLEOTIDE SEQUENCE [LARGE SCALE GENOMIC DNA]</scope>
    <source>
        <strain evidence="11">SpSt-914</strain>
    </source>
</reference>
<feature type="active site" description="Charge relay system" evidence="9">
    <location>
        <position position="65"/>
    </location>
</feature>
<dbReference type="GO" id="GO:0046872">
    <property type="term" value="F:metal ion binding"/>
    <property type="evidence" value="ECO:0007669"/>
    <property type="project" value="UniProtKB-KW"/>
</dbReference>
<dbReference type="EMBL" id="DTMZ01000109">
    <property type="protein sequence ID" value="HGD13403.1"/>
    <property type="molecule type" value="Genomic_DNA"/>
</dbReference>
<dbReference type="SUPFAM" id="SSF55620">
    <property type="entry name" value="Tetrahydrobiopterin biosynthesis enzymes-like"/>
    <property type="match status" value="1"/>
</dbReference>
<evidence type="ECO:0000256" key="6">
    <source>
        <dbReference type="ARBA" id="ARBA00023239"/>
    </source>
</evidence>
<evidence type="ECO:0000313" key="11">
    <source>
        <dbReference type="EMBL" id="HGD13403.1"/>
    </source>
</evidence>
<dbReference type="Pfam" id="PF01242">
    <property type="entry name" value="PTPS"/>
    <property type="match status" value="1"/>
</dbReference>
<name>A0A7V3PTZ3_UNCW3</name>
<accession>A0A7V3PTZ3</accession>
<feature type="active site" description="Charge relay system" evidence="9">
    <location>
        <position position="102"/>
    </location>
</feature>
<sequence length="113" mass="13290">MYRVRVSKNFSAAHRILGQGGRCEELHGHNYRVEVIVGKKNLNSPGIVVDFNELRSRLEQILPDHRLLNEVYDFNPTAENLARHFFEQLAEFYPVSSVRVWENEECWAEYQPD</sequence>
<evidence type="ECO:0000256" key="8">
    <source>
        <dbReference type="PIRNR" id="PIRNR006113"/>
    </source>
</evidence>